<name>A0A8F1MA92_9BACT</name>
<reference evidence="2" key="1">
    <citation type="submission" date="2021-06" db="EMBL/GenBank/DDBJ databases">
        <title>An adapted protocol for Saccharibacteria cultivation: two new species join this phylum of Candidate Phyla Radiations.</title>
        <authorList>
            <person name="Ibrahim A."/>
            <person name="Maatouk M."/>
            <person name="Raoult D."/>
            <person name="Bittar F."/>
        </authorList>
    </citation>
    <scope>NUCLEOTIDE SEQUENCE</scope>
    <source>
        <strain evidence="2">IHU2</strain>
    </source>
</reference>
<feature type="domain" description="KAP NTPase" evidence="1">
    <location>
        <begin position="20"/>
        <end position="306"/>
    </location>
</feature>
<evidence type="ECO:0000313" key="3">
    <source>
        <dbReference type="Proteomes" id="UP000677117"/>
    </source>
</evidence>
<dbReference type="SUPFAM" id="SSF52540">
    <property type="entry name" value="P-loop containing nucleoside triphosphate hydrolases"/>
    <property type="match status" value="1"/>
</dbReference>
<evidence type="ECO:0000313" key="2">
    <source>
        <dbReference type="EMBL" id="QWQ31390.1"/>
    </source>
</evidence>
<dbReference type="Gene3D" id="3.40.50.300">
    <property type="entry name" value="P-loop containing nucleotide triphosphate hydrolases"/>
    <property type="match status" value="1"/>
</dbReference>
<dbReference type="RefSeq" id="WP_082001358.1">
    <property type="nucleotide sequence ID" value="NZ_CP076459.1"/>
</dbReference>
<dbReference type="Pfam" id="PF07693">
    <property type="entry name" value="KAP_NTPase"/>
    <property type="match status" value="1"/>
</dbReference>
<keyword evidence="3" id="KW-1185">Reference proteome</keyword>
<sequence length="431" mass="49398">MKELTDKQILRHLHNNTILRNNQLSMLVKLLNSLKESTVLAIDGAWGSGKTVFVKQLLMLSDSAIQDYGHNTLDENAINLLREKQKTFYFNAWEYDYLGDALSAMLLKLIADDDESLTQGSIKKALSMITMSAGLKNITHDFIDIDNKTSKADLVKAVKDQVNRHDTVNEFIDKLKGDSERLIFVIDELDRCRPSFAVELLEVVKHYFMRDDVTFIITTNVNQLSHTIKKYYGSDFDGYAYLNKFFDFTFGLRKLSIEVYARSVLDWMEGSMIVNGVAFDAIEYYGFEMREINSYYSSLRLVSRFLTRNNNWRKDQYPTQLVFVPLALALKIKNDSLYEQFKSGRGEGVLRDFTANSYSALGYAERFVYEDGSSLSQEEMKEKAVDALIVEYKNIFASEGRGRSGENLQDFEEATALIGLYTTISTESDER</sequence>
<gene>
    <name evidence="2" type="ORF">KOY49_04550</name>
</gene>
<dbReference type="InterPro" id="IPR027417">
    <property type="entry name" value="P-loop_NTPase"/>
</dbReference>
<dbReference type="Proteomes" id="UP000677117">
    <property type="component" value="Chromosome"/>
</dbReference>
<dbReference type="EMBL" id="CP076459">
    <property type="protein sequence ID" value="QWQ31390.1"/>
    <property type="molecule type" value="Genomic_DNA"/>
</dbReference>
<accession>A0A8F1MA92</accession>
<dbReference type="AlphaFoldDB" id="A0A8F1MA92"/>
<proteinExistence type="predicted"/>
<dbReference type="InterPro" id="IPR011646">
    <property type="entry name" value="KAP_P-loop"/>
</dbReference>
<organism evidence="2 3">
    <name type="scientific">Candidatus Minimicrobia vallesae</name>
    <dbReference type="NCBI Taxonomy" id="2841264"/>
    <lineage>
        <taxon>Bacteria</taxon>
        <taxon>Candidatus Saccharimonadota</taxon>
        <taxon>Candidatus Saccharimonadota incertae sedis</taxon>
        <taxon>Candidatus Minimicrobia</taxon>
    </lineage>
</organism>
<evidence type="ECO:0000259" key="1">
    <source>
        <dbReference type="Pfam" id="PF07693"/>
    </source>
</evidence>
<protein>
    <submittedName>
        <fullName evidence="2">KAP family NTPase</fullName>
    </submittedName>
</protein>
<dbReference type="KEGG" id="mvl:KOY49_04550"/>